<evidence type="ECO:0000256" key="2">
    <source>
        <dbReference type="ARBA" id="ARBA00022741"/>
    </source>
</evidence>
<dbReference type="InterPro" id="IPR003593">
    <property type="entry name" value="AAA+_ATPase"/>
</dbReference>
<dbReference type="Pfam" id="PF00005">
    <property type="entry name" value="ABC_tran"/>
    <property type="match status" value="1"/>
</dbReference>
<dbReference type="Gene3D" id="3.40.50.300">
    <property type="entry name" value="P-loop containing nucleotide triphosphate hydrolases"/>
    <property type="match status" value="1"/>
</dbReference>
<dbReference type="InterPro" id="IPR003439">
    <property type="entry name" value="ABC_transporter-like_ATP-bd"/>
</dbReference>
<evidence type="ECO:0000313" key="6">
    <source>
        <dbReference type="Proteomes" id="UP000198802"/>
    </source>
</evidence>
<dbReference type="PANTHER" id="PTHR42939">
    <property type="entry name" value="ABC TRANSPORTER ATP-BINDING PROTEIN ALBC-RELATED"/>
    <property type="match status" value="1"/>
</dbReference>
<dbReference type="SMART" id="SM00382">
    <property type="entry name" value="AAA"/>
    <property type="match status" value="1"/>
</dbReference>
<reference evidence="6" key="1">
    <citation type="submission" date="2015-11" db="EMBL/GenBank/DDBJ databases">
        <authorList>
            <person name="Varghese N."/>
        </authorList>
    </citation>
    <scope>NUCLEOTIDE SEQUENCE [LARGE SCALE GENOMIC DNA]</scope>
    <source>
        <strain evidence="6">DSM 45899</strain>
    </source>
</reference>
<gene>
    <name evidence="5" type="ORF">Ga0074812_104402</name>
</gene>
<proteinExistence type="predicted"/>
<keyword evidence="2" id="KW-0547">Nucleotide-binding</keyword>
<dbReference type="GO" id="GO:0016887">
    <property type="term" value="F:ATP hydrolysis activity"/>
    <property type="evidence" value="ECO:0007669"/>
    <property type="project" value="InterPro"/>
</dbReference>
<feature type="domain" description="ABC transporter" evidence="4">
    <location>
        <begin position="3"/>
        <end position="234"/>
    </location>
</feature>
<accession>A0A0S4QJA0</accession>
<keyword evidence="1" id="KW-0813">Transport</keyword>
<sequence length="247" mass="27002">MLLVFDEISYSYRAGRDVFRNLTCAFQPGRTVLLGPNGAGKSTLLAVGATVLAPRTGRVTFDGRPIQQGSGRRQYRREMAWMPQHVRPMAGLTIREQVAYVGWLKGMSKAESWREAKNALSQVGLDHRENELARALSGGQLRRVGIAQAVVHRARIVLMDEPTAGLDPAQRQVFTQLVSDLAESATVVVSTHQTEDLLESFDNVVVLDRGEVRFSGSVADYLALADSPDAPVGRQAALAYTHLVSES</sequence>
<evidence type="ECO:0000259" key="4">
    <source>
        <dbReference type="PROSITE" id="PS50893"/>
    </source>
</evidence>
<evidence type="ECO:0000256" key="1">
    <source>
        <dbReference type="ARBA" id="ARBA00022448"/>
    </source>
</evidence>
<dbReference type="InterPro" id="IPR027417">
    <property type="entry name" value="P-loop_NTPase"/>
</dbReference>
<keyword evidence="3" id="KW-0067">ATP-binding</keyword>
<dbReference type="InterPro" id="IPR051782">
    <property type="entry name" value="ABC_Transporter_VariousFunc"/>
</dbReference>
<dbReference type="Proteomes" id="UP000198802">
    <property type="component" value="Unassembled WGS sequence"/>
</dbReference>
<keyword evidence="6" id="KW-1185">Reference proteome</keyword>
<dbReference type="PROSITE" id="PS00211">
    <property type="entry name" value="ABC_TRANSPORTER_1"/>
    <property type="match status" value="1"/>
</dbReference>
<organism evidence="5 6">
    <name type="scientific">Parafrankia irregularis</name>
    <dbReference type="NCBI Taxonomy" id="795642"/>
    <lineage>
        <taxon>Bacteria</taxon>
        <taxon>Bacillati</taxon>
        <taxon>Actinomycetota</taxon>
        <taxon>Actinomycetes</taxon>
        <taxon>Frankiales</taxon>
        <taxon>Frankiaceae</taxon>
        <taxon>Parafrankia</taxon>
    </lineage>
</organism>
<dbReference type="PANTHER" id="PTHR42939:SF1">
    <property type="entry name" value="ABC TRANSPORTER ATP-BINDING PROTEIN ALBC-RELATED"/>
    <property type="match status" value="1"/>
</dbReference>
<dbReference type="SUPFAM" id="SSF52540">
    <property type="entry name" value="P-loop containing nucleoside triphosphate hydrolases"/>
    <property type="match status" value="1"/>
</dbReference>
<dbReference type="InterPro" id="IPR017871">
    <property type="entry name" value="ABC_transporter-like_CS"/>
</dbReference>
<dbReference type="EMBL" id="FAOZ01000004">
    <property type="protein sequence ID" value="CUU55321.1"/>
    <property type="molecule type" value="Genomic_DNA"/>
</dbReference>
<protein>
    <submittedName>
        <fullName evidence="5">ABC-type multidrug transport system, ATPase component</fullName>
    </submittedName>
</protein>
<evidence type="ECO:0000256" key="3">
    <source>
        <dbReference type="ARBA" id="ARBA00022840"/>
    </source>
</evidence>
<name>A0A0S4QJA0_9ACTN</name>
<evidence type="ECO:0000313" key="5">
    <source>
        <dbReference type="EMBL" id="CUU55321.1"/>
    </source>
</evidence>
<dbReference type="AlphaFoldDB" id="A0A0S4QJA0"/>
<dbReference type="PROSITE" id="PS50893">
    <property type="entry name" value="ABC_TRANSPORTER_2"/>
    <property type="match status" value="1"/>
</dbReference>
<dbReference type="GO" id="GO:0005524">
    <property type="term" value="F:ATP binding"/>
    <property type="evidence" value="ECO:0007669"/>
    <property type="project" value="UniProtKB-KW"/>
</dbReference>